<sequence>MLTPRGPMRAAKPGKKTLSPLIKRKVLPQHVKTFNSQKHLNVFSLQGKNIFQYDKKSLSDKFYLYHFINKKGVGTARFIPATGHAESCSKSAKL</sequence>
<dbReference type="EMBL" id="CP034036">
    <property type="protein sequence ID" value="QCR03289.1"/>
    <property type="molecule type" value="Genomic_DNA"/>
</dbReference>
<gene>
    <name evidence="1" type="ORF">EH206_03110</name>
</gene>
<organism evidence="1 2">
    <name type="scientific">Brenneria nigrifluens DSM 30175 = ATCC 13028</name>
    <dbReference type="NCBI Taxonomy" id="1121120"/>
    <lineage>
        <taxon>Bacteria</taxon>
        <taxon>Pseudomonadati</taxon>
        <taxon>Pseudomonadota</taxon>
        <taxon>Gammaproteobacteria</taxon>
        <taxon>Enterobacterales</taxon>
        <taxon>Pectobacteriaceae</taxon>
        <taxon>Brenneria</taxon>
    </lineage>
</organism>
<dbReference type="Proteomes" id="UP000303847">
    <property type="component" value="Chromosome"/>
</dbReference>
<protein>
    <submittedName>
        <fullName evidence="1">Uncharacterized protein</fullName>
    </submittedName>
</protein>
<reference evidence="1 2" key="1">
    <citation type="submission" date="2018-11" db="EMBL/GenBank/DDBJ databases">
        <title>Genome sequences of Brenneria nigrifluens and Brenneria rubrifaciens.</title>
        <authorList>
            <person name="Poret-Peterson A.T."/>
            <person name="McClean A.E."/>
            <person name="Kluepfel D.A."/>
        </authorList>
    </citation>
    <scope>NUCLEOTIDE SEQUENCE [LARGE SCALE GENOMIC DNA]</scope>
    <source>
        <strain evidence="1 2">ATCC 13028</strain>
    </source>
</reference>
<name>A0ABX5UV12_9GAMM</name>
<dbReference type="RefSeq" id="WP_136163859.1">
    <property type="nucleotide sequence ID" value="NZ_CP034036.1"/>
</dbReference>
<accession>A0ABX5UV12</accession>
<proteinExistence type="predicted"/>
<evidence type="ECO:0000313" key="1">
    <source>
        <dbReference type="EMBL" id="QCR03289.1"/>
    </source>
</evidence>
<evidence type="ECO:0000313" key="2">
    <source>
        <dbReference type="Proteomes" id="UP000303847"/>
    </source>
</evidence>
<keyword evidence="2" id="KW-1185">Reference proteome</keyword>